<comment type="caution">
    <text evidence="2">The sequence shown here is derived from an EMBL/GenBank/DDBJ whole genome shotgun (WGS) entry which is preliminary data.</text>
</comment>
<feature type="domain" description="DnaJ homologue subfamily C member 28 conserved" evidence="1">
    <location>
        <begin position="9"/>
        <end position="62"/>
    </location>
</feature>
<proteinExistence type="predicted"/>
<dbReference type="EMBL" id="FXTY01000009">
    <property type="protein sequence ID" value="SMP33678.1"/>
    <property type="molecule type" value="Genomic_DNA"/>
</dbReference>
<dbReference type="RefSeq" id="WP_283427616.1">
    <property type="nucleotide sequence ID" value="NZ_FXTY01000009.1"/>
</dbReference>
<accession>A0ABY1PGC4</accession>
<protein>
    <recommendedName>
        <fullName evidence="1">DnaJ homologue subfamily C member 28 conserved domain-containing protein</fullName>
    </recommendedName>
</protein>
<evidence type="ECO:0000259" key="1">
    <source>
        <dbReference type="Pfam" id="PF09350"/>
    </source>
</evidence>
<keyword evidence="3" id="KW-1185">Reference proteome</keyword>
<gene>
    <name evidence="2" type="ORF">SAMN06265373_109117</name>
</gene>
<dbReference type="InterPro" id="IPR018961">
    <property type="entry name" value="DnaJ_homolog_subfam-C_membr-28"/>
</dbReference>
<name>A0ABY1PGC4_9RHOB</name>
<dbReference type="Pfam" id="PF09350">
    <property type="entry name" value="DJC28_CD"/>
    <property type="match status" value="1"/>
</dbReference>
<sequence length="101" mass="11150">MDHPLSYPINQKICWAEAGGEFDNLEGAGKPLRTDAALGNVLLNRLVDVAGGEPKIVPLSREPGKLRGNLREVEGQCQRQDIFWDMPMSEAKIDLARKVHG</sequence>
<reference evidence="2 3" key="1">
    <citation type="submission" date="2017-05" db="EMBL/GenBank/DDBJ databases">
        <authorList>
            <person name="Varghese N."/>
            <person name="Submissions S."/>
        </authorList>
    </citation>
    <scope>NUCLEOTIDE SEQUENCE [LARGE SCALE GENOMIC DNA]</scope>
    <source>
        <strain evidence="2 3">DSM 29734</strain>
    </source>
</reference>
<dbReference type="Proteomes" id="UP001157961">
    <property type="component" value="Unassembled WGS sequence"/>
</dbReference>
<evidence type="ECO:0000313" key="2">
    <source>
        <dbReference type="EMBL" id="SMP33678.1"/>
    </source>
</evidence>
<evidence type="ECO:0000313" key="3">
    <source>
        <dbReference type="Proteomes" id="UP001157961"/>
    </source>
</evidence>
<organism evidence="2 3">
    <name type="scientific">Shimia sagamensis</name>
    <dbReference type="NCBI Taxonomy" id="1566352"/>
    <lineage>
        <taxon>Bacteria</taxon>
        <taxon>Pseudomonadati</taxon>
        <taxon>Pseudomonadota</taxon>
        <taxon>Alphaproteobacteria</taxon>
        <taxon>Rhodobacterales</taxon>
        <taxon>Roseobacteraceae</taxon>
    </lineage>
</organism>